<dbReference type="AlphaFoldDB" id="V5IBH1"/>
<proteinExistence type="evidence at transcript level"/>
<feature type="region of interest" description="Disordered" evidence="1">
    <location>
        <begin position="153"/>
        <end position="204"/>
    </location>
</feature>
<name>V5IBH1_IXORI</name>
<organism evidence="2">
    <name type="scientific">Ixodes ricinus</name>
    <name type="common">Common tick</name>
    <name type="synonym">Acarus ricinus</name>
    <dbReference type="NCBI Taxonomy" id="34613"/>
    <lineage>
        <taxon>Eukaryota</taxon>
        <taxon>Metazoa</taxon>
        <taxon>Ecdysozoa</taxon>
        <taxon>Arthropoda</taxon>
        <taxon>Chelicerata</taxon>
        <taxon>Arachnida</taxon>
        <taxon>Acari</taxon>
        <taxon>Parasitiformes</taxon>
        <taxon>Ixodida</taxon>
        <taxon>Ixodoidea</taxon>
        <taxon>Ixodidae</taxon>
        <taxon>Ixodinae</taxon>
        <taxon>Ixodes</taxon>
    </lineage>
</organism>
<sequence length="390" mass="41393">MGPMDMSCVTITGALLPGDGQDSVPADSDVMDMTRRSMAPGSFWAQSVAPDPTDHCPPSSFRETCTVRCEEPKQQNNAPRRGSGFAADELEGAGGLLDGLRDNLEGGQVSRSTKEAEAALGLQGCMHAVFGASPAKDVCESLRSGVKALTLEASQTDASQPSFPSESDSLPPHEKTGFYRSKSKGPAASDDSLELDTSDMEQSAPDTTALVRKSMFMQNVPFQSTMIGEEYREATMPVQDVSKCTVEHLVKKAEEGSLSRAFRQLVGTDCDAQTAGDMDLELTLLGMTGKSMIGKSARAASTHTVLMEDSNALRQHSLKVGGASEMSIEKSHAGPLDPVVTEPKDWKLLCESSGRQMRTSSIAFVDGSDAMPEDVGSPAAVSSLSSFRHL</sequence>
<evidence type="ECO:0000256" key="1">
    <source>
        <dbReference type="SAM" id="MobiDB-lite"/>
    </source>
</evidence>
<reference evidence="2" key="1">
    <citation type="journal article" date="2015" name="Sci. Rep.">
        <title>Tissue- and time-dependent transcription in Ixodes ricinus salivary glands and midguts when blood feeding on the vertebrate host.</title>
        <authorList>
            <person name="Kotsyfakis M."/>
            <person name="Schwarz A."/>
            <person name="Erhart J."/>
            <person name="Ribeiro J.M."/>
        </authorList>
    </citation>
    <scope>NUCLEOTIDE SEQUENCE</scope>
    <source>
        <tissue evidence="2">Salivary gland and midgut</tissue>
    </source>
</reference>
<protein>
    <submittedName>
        <fullName evidence="2">Uncharacterized protein</fullName>
    </submittedName>
</protein>
<feature type="compositionally biased region" description="Polar residues" evidence="1">
    <location>
        <begin position="153"/>
        <end position="168"/>
    </location>
</feature>
<dbReference type="EMBL" id="GANP01015447">
    <property type="protein sequence ID" value="JAB69021.1"/>
    <property type="molecule type" value="mRNA"/>
</dbReference>
<evidence type="ECO:0000313" key="2">
    <source>
        <dbReference type="EMBL" id="JAB69021.1"/>
    </source>
</evidence>
<feature type="non-terminal residue" evidence="2">
    <location>
        <position position="390"/>
    </location>
</feature>
<accession>V5IBH1</accession>